<dbReference type="InterPro" id="IPR022536">
    <property type="entry name" value="EspC"/>
</dbReference>
<proteinExistence type="predicted"/>
<keyword evidence="3" id="KW-1185">Reference proteome</keyword>
<feature type="region of interest" description="Disordered" evidence="1">
    <location>
        <begin position="90"/>
        <end position="110"/>
    </location>
</feature>
<dbReference type="OrthoDB" id="3402696at2"/>
<dbReference type="GO" id="GO:0009306">
    <property type="term" value="P:protein secretion"/>
    <property type="evidence" value="ECO:0007669"/>
    <property type="project" value="InterPro"/>
</dbReference>
<dbReference type="Pfam" id="PF10824">
    <property type="entry name" value="T7SS_ESX_EspC"/>
    <property type="match status" value="1"/>
</dbReference>
<feature type="compositionally biased region" description="Basic and acidic residues" evidence="1">
    <location>
        <begin position="93"/>
        <end position="110"/>
    </location>
</feature>
<reference evidence="2 3" key="1">
    <citation type="submission" date="2018-03" db="EMBL/GenBank/DDBJ databases">
        <title>Genomic Encyclopedia of Archaeal and Bacterial Type Strains, Phase II (KMG-II): from individual species to whole genera.</title>
        <authorList>
            <person name="Goeker M."/>
        </authorList>
    </citation>
    <scope>NUCLEOTIDE SEQUENCE [LARGE SCALE GENOMIC DNA]</scope>
    <source>
        <strain evidence="2 3">DSM 45348</strain>
    </source>
</reference>
<accession>A0A2T0S6L3</accession>
<dbReference type="AlphaFoldDB" id="A0A2T0S6L3"/>
<gene>
    <name evidence="2" type="ORF">CLV70_107365</name>
</gene>
<name>A0A2T0S6L3_9ACTN</name>
<protein>
    <submittedName>
        <fullName evidence="2">Excreted virulence factor EspC (Type VII ESX diderm)</fullName>
    </submittedName>
</protein>
<evidence type="ECO:0000256" key="1">
    <source>
        <dbReference type="SAM" id="MobiDB-lite"/>
    </source>
</evidence>
<organism evidence="2 3">
    <name type="scientific">Pseudosporangium ferrugineum</name>
    <dbReference type="NCBI Taxonomy" id="439699"/>
    <lineage>
        <taxon>Bacteria</taxon>
        <taxon>Bacillati</taxon>
        <taxon>Actinomycetota</taxon>
        <taxon>Actinomycetes</taxon>
        <taxon>Micromonosporales</taxon>
        <taxon>Micromonosporaceae</taxon>
        <taxon>Pseudosporangium</taxon>
    </lineage>
</organism>
<evidence type="ECO:0000313" key="3">
    <source>
        <dbReference type="Proteomes" id="UP000239209"/>
    </source>
</evidence>
<dbReference type="EMBL" id="PVZG01000007">
    <property type="protein sequence ID" value="PRY29056.1"/>
    <property type="molecule type" value="Genomic_DNA"/>
</dbReference>
<dbReference type="Proteomes" id="UP000239209">
    <property type="component" value="Unassembled WGS sequence"/>
</dbReference>
<evidence type="ECO:0000313" key="2">
    <source>
        <dbReference type="EMBL" id="PRY29056.1"/>
    </source>
</evidence>
<comment type="caution">
    <text evidence="2">The sequence shown here is derived from an EMBL/GenBank/DDBJ whole genome shotgun (WGS) entry which is preliminary data.</text>
</comment>
<dbReference type="RefSeq" id="WP_106127628.1">
    <property type="nucleotide sequence ID" value="NZ_PVZG01000007.1"/>
</dbReference>
<sequence>MSDGIEFLVGSVLGHAGAVSEASGRLAQARSAIGEVTMDSQAYGQLCQFLPGLLSPVFDDAFEVISEAVEALDETAAKLRTTASAMEMTDAGSARRLEGRRDRSSICRCE</sequence>